<evidence type="ECO:0000259" key="7">
    <source>
        <dbReference type="Pfam" id="PF09335"/>
    </source>
</evidence>
<proteinExistence type="predicted"/>
<protein>
    <submittedName>
        <fullName evidence="9">Uncharacterized protein</fullName>
    </submittedName>
</protein>
<evidence type="ECO:0000256" key="5">
    <source>
        <dbReference type="ARBA" id="ARBA00023136"/>
    </source>
</evidence>
<comment type="subcellular location">
    <subcellularLocation>
        <location evidence="1">Cell membrane</location>
        <topology evidence="1">Multi-pass membrane protein</topology>
    </subcellularLocation>
</comment>
<dbReference type="InterPro" id="IPR032816">
    <property type="entry name" value="VTT_dom"/>
</dbReference>
<dbReference type="Proteomes" id="UP000235778">
    <property type="component" value="Unassembled WGS sequence"/>
</dbReference>
<evidence type="ECO:0000256" key="4">
    <source>
        <dbReference type="ARBA" id="ARBA00022989"/>
    </source>
</evidence>
<dbReference type="AlphaFoldDB" id="A0A2N7C6Y7"/>
<evidence type="ECO:0000256" key="6">
    <source>
        <dbReference type="SAM" id="Phobius"/>
    </source>
</evidence>
<evidence type="ECO:0000256" key="3">
    <source>
        <dbReference type="ARBA" id="ARBA00022692"/>
    </source>
</evidence>
<keyword evidence="2" id="KW-1003">Cell membrane</keyword>
<feature type="transmembrane region" description="Helical" evidence="6">
    <location>
        <begin position="194"/>
        <end position="215"/>
    </location>
</feature>
<feature type="domain" description="LssY-like C-terminal" evidence="8">
    <location>
        <begin position="250"/>
        <end position="412"/>
    </location>
</feature>
<evidence type="ECO:0000256" key="2">
    <source>
        <dbReference type="ARBA" id="ARBA00022475"/>
    </source>
</evidence>
<evidence type="ECO:0000313" key="10">
    <source>
        <dbReference type="Proteomes" id="UP000235778"/>
    </source>
</evidence>
<dbReference type="InterPro" id="IPR025902">
    <property type="entry name" value="LssY-like-C_dom"/>
</dbReference>
<organism evidence="9 10">
    <name type="scientific">Vibrio lentus</name>
    <dbReference type="NCBI Taxonomy" id="136468"/>
    <lineage>
        <taxon>Bacteria</taxon>
        <taxon>Pseudomonadati</taxon>
        <taxon>Pseudomonadota</taxon>
        <taxon>Gammaproteobacteria</taxon>
        <taxon>Vibrionales</taxon>
        <taxon>Vibrionaceae</taxon>
        <taxon>Vibrio</taxon>
    </lineage>
</organism>
<keyword evidence="5 6" id="KW-0472">Membrane</keyword>
<dbReference type="PANTHER" id="PTHR42709:SF6">
    <property type="entry name" value="UNDECAPRENYL PHOSPHATE TRANSPORTER A"/>
    <property type="match status" value="1"/>
</dbReference>
<dbReference type="PANTHER" id="PTHR42709">
    <property type="entry name" value="ALKALINE PHOSPHATASE LIKE PROTEIN"/>
    <property type="match status" value="1"/>
</dbReference>
<gene>
    <name evidence="9" type="ORF">BCV30_21285</name>
</gene>
<dbReference type="RefSeq" id="WP_102266506.1">
    <property type="nucleotide sequence ID" value="NZ_MCSH01000032.1"/>
</dbReference>
<evidence type="ECO:0000259" key="8">
    <source>
        <dbReference type="Pfam" id="PF14067"/>
    </source>
</evidence>
<feature type="transmembrane region" description="Helical" evidence="6">
    <location>
        <begin position="170"/>
        <end position="188"/>
    </location>
</feature>
<evidence type="ECO:0000313" key="9">
    <source>
        <dbReference type="EMBL" id="PME73664.1"/>
    </source>
</evidence>
<feature type="transmembrane region" description="Helical" evidence="6">
    <location>
        <begin position="128"/>
        <end position="149"/>
    </location>
</feature>
<comment type="caution">
    <text evidence="9">The sequence shown here is derived from an EMBL/GenBank/DDBJ whole genome shotgun (WGS) entry which is preliminary data.</text>
</comment>
<accession>A0A2N7C6Y7</accession>
<dbReference type="Pfam" id="PF09335">
    <property type="entry name" value="VTT_dom"/>
    <property type="match status" value="1"/>
</dbReference>
<sequence>MFEGIGLFLGTLGDALIGPNLFVPGEPFYIAAGYQAYSGAWSALVFVMLGGLLGDQLSYLIGYRYGAKAQRKLIKFRPKTRRLIARCRYLIARKGTYLILFARLLGPIAWVVPFIAGSHRVPWRSFSVLALFGLILGGGQFIAWGMLLAHGVESFPLLNSVKVFLAEHQSLILGVFAVLVVTIIGYRMKWRYLMLKSSALLLASVLYANYAHFFWKADDFLTQQTSEEVASIDLEQVTYKAFPGLSPIYDAQAINVVYVGESPRELMNQLGWIENQTFSRDEIEWTGYLALLKEKTPPVSDLYWRNKPQDMAFQLPGNLMKRSHIRWWNAGLDPNSNRPKWLGAISYDDGLKVTPYSGIVTILHRVDPNVDEERDRLAEQIKSLYLSLGTANLPLAKAEVMNDSNDYYTDGNILMIGASSYGFDEQKLEVAANDI</sequence>
<feature type="transmembrane region" description="Helical" evidence="6">
    <location>
        <begin position="39"/>
        <end position="62"/>
    </location>
</feature>
<dbReference type="InterPro" id="IPR051311">
    <property type="entry name" value="DedA_domain"/>
</dbReference>
<reference evidence="10" key="1">
    <citation type="submission" date="2016-07" db="EMBL/GenBank/DDBJ databases">
        <title>Nontailed viruses are major unrecognized killers of bacteria in the ocean.</title>
        <authorList>
            <person name="Kauffman K."/>
            <person name="Hussain F."/>
            <person name="Yang J."/>
            <person name="Arevalo P."/>
            <person name="Brown J."/>
            <person name="Cutler M."/>
            <person name="Kelly L."/>
            <person name="Polz M.F."/>
        </authorList>
    </citation>
    <scope>NUCLEOTIDE SEQUENCE [LARGE SCALE GENOMIC DNA]</scope>
    <source>
        <strain evidence="10">10N.286.55.C1</strain>
    </source>
</reference>
<keyword evidence="4 6" id="KW-1133">Transmembrane helix</keyword>
<dbReference type="GO" id="GO:0005886">
    <property type="term" value="C:plasma membrane"/>
    <property type="evidence" value="ECO:0007669"/>
    <property type="project" value="UniProtKB-SubCell"/>
</dbReference>
<dbReference type="Pfam" id="PF14067">
    <property type="entry name" value="LssY_C"/>
    <property type="match status" value="1"/>
</dbReference>
<feature type="domain" description="VTT" evidence="7">
    <location>
        <begin position="23"/>
        <end position="137"/>
    </location>
</feature>
<evidence type="ECO:0000256" key="1">
    <source>
        <dbReference type="ARBA" id="ARBA00004651"/>
    </source>
</evidence>
<name>A0A2N7C6Y7_9VIBR</name>
<keyword evidence="3 6" id="KW-0812">Transmembrane</keyword>
<dbReference type="EMBL" id="MCSI01000011">
    <property type="protein sequence ID" value="PME73664.1"/>
    <property type="molecule type" value="Genomic_DNA"/>
</dbReference>